<dbReference type="Pfam" id="PF07883">
    <property type="entry name" value="Cupin_2"/>
    <property type="match status" value="1"/>
</dbReference>
<dbReference type="SMART" id="SM00450">
    <property type="entry name" value="RHOD"/>
    <property type="match status" value="1"/>
</dbReference>
<dbReference type="Pfam" id="PF00581">
    <property type="entry name" value="Rhodanese"/>
    <property type="match status" value="1"/>
</dbReference>
<feature type="region of interest" description="Disordered" evidence="2">
    <location>
        <begin position="101"/>
        <end position="130"/>
    </location>
</feature>
<evidence type="ECO:0000256" key="1">
    <source>
        <dbReference type="ARBA" id="ARBA00023125"/>
    </source>
</evidence>
<dbReference type="InterPro" id="IPR001763">
    <property type="entry name" value="Rhodanese-like_dom"/>
</dbReference>
<name>A0ABY7GT11_9BACT</name>
<dbReference type="Gene3D" id="3.40.250.10">
    <property type="entry name" value="Rhodanese-like domain"/>
    <property type="match status" value="1"/>
</dbReference>
<protein>
    <submittedName>
        <fullName evidence="5">Rhodanese-like domain-containing protein</fullName>
    </submittedName>
</protein>
<dbReference type="SUPFAM" id="SSF52821">
    <property type="entry name" value="Rhodanese/Cell cycle control phosphatase"/>
    <property type="match status" value="1"/>
</dbReference>
<dbReference type="SUPFAM" id="SSF47413">
    <property type="entry name" value="lambda repressor-like DNA-binding domains"/>
    <property type="match status" value="1"/>
</dbReference>
<dbReference type="InterPro" id="IPR001387">
    <property type="entry name" value="Cro/C1-type_HTH"/>
</dbReference>
<dbReference type="InterPro" id="IPR013096">
    <property type="entry name" value="Cupin_2"/>
</dbReference>
<dbReference type="InterPro" id="IPR011051">
    <property type="entry name" value="RmlC_Cupin_sf"/>
</dbReference>
<dbReference type="InterPro" id="IPR010982">
    <property type="entry name" value="Lambda_DNA-bd_dom_sf"/>
</dbReference>
<accession>A0ABY7GT11</accession>
<feature type="domain" description="Rhodanese" evidence="3">
    <location>
        <begin position="15"/>
        <end position="103"/>
    </location>
</feature>
<dbReference type="PROSITE" id="PS50943">
    <property type="entry name" value="HTH_CROC1"/>
    <property type="match status" value="1"/>
</dbReference>
<evidence type="ECO:0000256" key="2">
    <source>
        <dbReference type="SAM" id="MobiDB-lite"/>
    </source>
</evidence>
<dbReference type="Gene3D" id="1.10.260.40">
    <property type="entry name" value="lambda repressor-like DNA-binding domains"/>
    <property type="match status" value="1"/>
</dbReference>
<dbReference type="PANTHER" id="PTHR46797:SF1">
    <property type="entry name" value="METHYLPHOSPHONATE SYNTHASE"/>
    <property type="match status" value="1"/>
</dbReference>
<dbReference type="Pfam" id="PF01381">
    <property type="entry name" value="HTH_3"/>
    <property type="match status" value="1"/>
</dbReference>
<feature type="compositionally biased region" description="Low complexity" evidence="2">
    <location>
        <begin position="102"/>
        <end position="115"/>
    </location>
</feature>
<dbReference type="InterPro" id="IPR014710">
    <property type="entry name" value="RmlC-like_jellyroll"/>
</dbReference>
<gene>
    <name evidence="5" type="ORF">O0S08_28150</name>
</gene>
<dbReference type="Proteomes" id="UP001164459">
    <property type="component" value="Chromosome"/>
</dbReference>
<dbReference type="InterPro" id="IPR036873">
    <property type="entry name" value="Rhodanese-like_dom_sf"/>
</dbReference>
<dbReference type="PROSITE" id="PS50206">
    <property type="entry name" value="RHODANESE_3"/>
    <property type="match status" value="1"/>
</dbReference>
<dbReference type="SUPFAM" id="SSF51182">
    <property type="entry name" value="RmlC-like cupins"/>
    <property type="match status" value="1"/>
</dbReference>
<dbReference type="Gene3D" id="2.60.120.10">
    <property type="entry name" value="Jelly Rolls"/>
    <property type="match status" value="1"/>
</dbReference>
<keyword evidence="6" id="KW-1185">Reference proteome</keyword>
<evidence type="ECO:0000259" key="4">
    <source>
        <dbReference type="PROSITE" id="PS50943"/>
    </source>
</evidence>
<dbReference type="CDD" id="cd00158">
    <property type="entry name" value="RHOD"/>
    <property type="match status" value="1"/>
</dbReference>
<organism evidence="5 6">
    <name type="scientific">Nannocystis punicea</name>
    <dbReference type="NCBI Taxonomy" id="2995304"/>
    <lineage>
        <taxon>Bacteria</taxon>
        <taxon>Pseudomonadati</taxon>
        <taxon>Myxococcota</taxon>
        <taxon>Polyangia</taxon>
        <taxon>Nannocystales</taxon>
        <taxon>Nannocystaceae</taxon>
        <taxon>Nannocystis</taxon>
    </lineage>
</organism>
<dbReference type="PANTHER" id="PTHR46797">
    <property type="entry name" value="HTH-TYPE TRANSCRIPTIONAL REGULATOR"/>
    <property type="match status" value="1"/>
</dbReference>
<feature type="domain" description="HTH cro/C1-type" evidence="4">
    <location>
        <begin position="142"/>
        <end position="196"/>
    </location>
</feature>
<dbReference type="CDD" id="cd02209">
    <property type="entry name" value="cupin_XRE_C"/>
    <property type="match status" value="1"/>
</dbReference>
<reference evidence="5" key="1">
    <citation type="submission" date="2022-11" db="EMBL/GenBank/DDBJ databases">
        <title>Minimal conservation of predation-associated metabolite biosynthetic gene clusters underscores biosynthetic potential of Myxococcota including descriptions for ten novel species: Archangium lansinium sp. nov., Myxococcus landrumus sp. nov., Nannocystis bai.</title>
        <authorList>
            <person name="Ahearne A."/>
            <person name="Stevens C."/>
            <person name="Dowd S."/>
        </authorList>
    </citation>
    <scope>NUCLEOTIDE SEQUENCE</scope>
    <source>
        <strain evidence="5">Fl3</strain>
    </source>
</reference>
<dbReference type="InterPro" id="IPR050807">
    <property type="entry name" value="TransReg_Diox_bact_type"/>
</dbReference>
<proteinExistence type="predicted"/>
<dbReference type="CDD" id="cd00093">
    <property type="entry name" value="HTH_XRE"/>
    <property type="match status" value="1"/>
</dbReference>
<dbReference type="RefSeq" id="WP_269032419.1">
    <property type="nucleotide sequence ID" value="NZ_CP114040.1"/>
</dbReference>
<evidence type="ECO:0000259" key="3">
    <source>
        <dbReference type="PROSITE" id="PS50206"/>
    </source>
</evidence>
<keyword evidence="1" id="KW-0238">DNA-binding</keyword>
<dbReference type="EMBL" id="CP114040">
    <property type="protein sequence ID" value="WAS90085.1"/>
    <property type="molecule type" value="Genomic_DNA"/>
</dbReference>
<dbReference type="SMART" id="SM00530">
    <property type="entry name" value="HTH_XRE"/>
    <property type="match status" value="1"/>
</dbReference>
<sequence length="319" mass="34287">MPRILTPRDAEPLVAAGDLDIVDVREPDEWVSGHVPGARSVPLAELRDAPRDKVRGERVLFVCARGMRSLTAAKLAEQAGLVEVYSLDGGTSAWADAGLPIERSPAPAREPAAAADEPEDGDAGSSCGVPEPTLDAIVGANLRELRARKGLSLDVLARQTGLGRSLLGQIENGRVSPSVGVVWKIAQAFDVPFSALLSSPQRAITRVMRGAEARRLVSPDGRFSSRALYPLNEQTPAEFYELFFAAHSREDAEAHRPGTKEILIVTAGRLELEIGGERYELAKGDAISFVADVPHSYVNHGSEDCWANLVMTYAFGARE</sequence>
<evidence type="ECO:0000313" key="6">
    <source>
        <dbReference type="Proteomes" id="UP001164459"/>
    </source>
</evidence>
<evidence type="ECO:0000313" key="5">
    <source>
        <dbReference type="EMBL" id="WAS90085.1"/>
    </source>
</evidence>